<keyword evidence="3" id="KW-1185">Reference proteome</keyword>
<feature type="region of interest" description="Disordered" evidence="1">
    <location>
        <begin position="110"/>
        <end position="177"/>
    </location>
</feature>
<feature type="compositionally biased region" description="Basic and acidic residues" evidence="1">
    <location>
        <begin position="132"/>
        <end position="169"/>
    </location>
</feature>
<name>A0A2T7EPH9_9POAL</name>
<evidence type="ECO:0000313" key="3">
    <source>
        <dbReference type="Proteomes" id="UP000244336"/>
    </source>
</evidence>
<evidence type="ECO:0000313" key="2">
    <source>
        <dbReference type="EMBL" id="PUZ69731.1"/>
    </source>
</evidence>
<sequence>MNRAEAIRSLPHRAGSGKNLFPPFPSALASCPSPRRPSVGRWSLAACPCPPVGAWPSELGKTSIHATPELARPPEVHSRPPKLEQPPSSIRGPPEVARPLEVDSWHLELTQPPELGRGSNRATPELALPLEVDSRRRSSLERYQTDCFGEQERRERKYPGARSRAERSRLRALPNAR</sequence>
<dbReference type="AlphaFoldDB" id="A0A2T7EPH9"/>
<evidence type="ECO:0000256" key="1">
    <source>
        <dbReference type="SAM" id="MobiDB-lite"/>
    </source>
</evidence>
<gene>
    <name evidence="2" type="ORF">GQ55_2G135500</name>
</gene>
<protein>
    <submittedName>
        <fullName evidence="2">Uncharacterized protein</fullName>
    </submittedName>
</protein>
<feature type="region of interest" description="Disordered" evidence="1">
    <location>
        <begin position="1"/>
        <end position="39"/>
    </location>
</feature>
<dbReference type="Proteomes" id="UP000244336">
    <property type="component" value="Chromosome 2"/>
</dbReference>
<feature type="compositionally biased region" description="Basic and acidic residues" evidence="1">
    <location>
        <begin position="72"/>
        <end position="82"/>
    </location>
</feature>
<feature type="region of interest" description="Disordered" evidence="1">
    <location>
        <begin position="57"/>
        <end position="96"/>
    </location>
</feature>
<reference evidence="2 3" key="1">
    <citation type="submission" date="2018-04" db="EMBL/GenBank/DDBJ databases">
        <title>WGS assembly of Panicum hallii var. hallii HAL2.</title>
        <authorList>
            <person name="Lovell J."/>
            <person name="Jenkins J."/>
            <person name="Lowry D."/>
            <person name="Mamidi S."/>
            <person name="Sreedasyam A."/>
            <person name="Weng X."/>
            <person name="Barry K."/>
            <person name="Bonette J."/>
            <person name="Campitelli B."/>
            <person name="Daum C."/>
            <person name="Gordon S."/>
            <person name="Gould B."/>
            <person name="Lipzen A."/>
            <person name="MacQueen A."/>
            <person name="Palacio-Mejia J."/>
            <person name="Plott C."/>
            <person name="Shakirov E."/>
            <person name="Shu S."/>
            <person name="Yoshinaga Y."/>
            <person name="Zane M."/>
            <person name="Rokhsar D."/>
            <person name="Grimwood J."/>
            <person name="Schmutz J."/>
            <person name="Juenger T."/>
        </authorList>
    </citation>
    <scope>NUCLEOTIDE SEQUENCE [LARGE SCALE GENOMIC DNA]</scope>
    <source>
        <strain evidence="3">cv. HAL2</strain>
    </source>
</reference>
<organism evidence="2 3">
    <name type="scientific">Panicum hallii var. hallii</name>
    <dbReference type="NCBI Taxonomy" id="1504633"/>
    <lineage>
        <taxon>Eukaryota</taxon>
        <taxon>Viridiplantae</taxon>
        <taxon>Streptophyta</taxon>
        <taxon>Embryophyta</taxon>
        <taxon>Tracheophyta</taxon>
        <taxon>Spermatophyta</taxon>
        <taxon>Magnoliopsida</taxon>
        <taxon>Liliopsida</taxon>
        <taxon>Poales</taxon>
        <taxon>Poaceae</taxon>
        <taxon>PACMAD clade</taxon>
        <taxon>Panicoideae</taxon>
        <taxon>Panicodae</taxon>
        <taxon>Paniceae</taxon>
        <taxon>Panicinae</taxon>
        <taxon>Panicum</taxon>
        <taxon>Panicum sect. Panicum</taxon>
    </lineage>
</organism>
<accession>A0A2T7EPH9</accession>
<proteinExistence type="predicted"/>
<dbReference type="EMBL" id="CM009750">
    <property type="protein sequence ID" value="PUZ69731.1"/>
    <property type="molecule type" value="Genomic_DNA"/>
</dbReference>
<dbReference type="Gramene" id="PUZ69731">
    <property type="protein sequence ID" value="PUZ69731"/>
    <property type="gene ID" value="GQ55_2G135500"/>
</dbReference>
<dbReference type="PROSITE" id="PS51257">
    <property type="entry name" value="PROKAR_LIPOPROTEIN"/>
    <property type="match status" value="1"/>
</dbReference>